<keyword evidence="3" id="KW-0963">Cytoplasm</keyword>
<gene>
    <name evidence="14" type="ORF">P4O66_016652</name>
</gene>
<keyword evidence="4" id="KW-0479">Metal-binding</keyword>
<protein>
    <recommendedName>
        <fullName evidence="9">CXXC-type zinc finger protein 5</fullName>
    </recommendedName>
</protein>
<evidence type="ECO:0000256" key="9">
    <source>
        <dbReference type="ARBA" id="ARBA00039661"/>
    </source>
</evidence>
<feature type="compositionally biased region" description="Low complexity" evidence="12">
    <location>
        <begin position="196"/>
        <end position="209"/>
    </location>
</feature>
<comment type="subunit">
    <text evidence="10">Interacts with DVL1. Interacts with RBPJ.</text>
</comment>
<evidence type="ECO:0000256" key="4">
    <source>
        <dbReference type="ARBA" id="ARBA00022723"/>
    </source>
</evidence>
<feature type="region of interest" description="Disordered" evidence="12">
    <location>
        <begin position="177"/>
        <end position="213"/>
    </location>
</feature>
<dbReference type="InterPro" id="IPR002857">
    <property type="entry name" value="Znf_CXXC"/>
</dbReference>
<dbReference type="GO" id="GO:0008270">
    <property type="term" value="F:zinc ion binding"/>
    <property type="evidence" value="ECO:0007669"/>
    <property type="project" value="UniProtKB-KW"/>
</dbReference>
<evidence type="ECO:0000256" key="8">
    <source>
        <dbReference type="ARBA" id="ARBA00023242"/>
    </source>
</evidence>
<dbReference type="PANTHER" id="PTHR13419:SF2">
    <property type="entry name" value="CXXC-TYPE ZINC FINGER PROTEIN 5"/>
    <property type="match status" value="1"/>
</dbReference>
<dbReference type="PROSITE" id="PS51058">
    <property type="entry name" value="ZF_CXXC"/>
    <property type="match status" value="1"/>
</dbReference>
<feature type="region of interest" description="Disordered" evidence="12">
    <location>
        <begin position="93"/>
        <end position="165"/>
    </location>
</feature>
<name>A0AAD8YW52_9TELE</name>
<feature type="compositionally biased region" description="Basic residues" evidence="12">
    <location>
        <begin position="569"/>
        <end position="579"/>
    </location>
</feature>
<keyword evidence="15" id="KW-1185">Reference proteome</keyword>
<keyword evidence="7" id="KW-0238">DNA-binding</keyword>
<organism evidence="14 15">
    <name type="scientific">Electrophorus voltai</name>
    <dbReference type="NCBI Taxonomy" id="2609070"/>
    <lineage>
        <taxon>Eukaryota</taxon>
        <taxon>Metazoa</taxon>
        <taxon>Chordata</taxon>
        <taxon>Craniata</taxon>
        <taxon>Vertebrata</taxon>
        <taxon>Euteleostomi</taxon>
        <taxon>Actinopterygii</taxon>
        <taxon>Neopterygii</taxon>
        <taxon>Teleostei</taxon>
        <taxon>Ostariophysi</taxon>
        <taxon>Gymnotiformes</taxon>
        <taxon>Gymnotoidei</taxon>
        <taxon>Gymnotidae</taxon>
        <taxon>Electrophorus</taxon>
    </lineage>
</organism>
<evidence type="ECO:0000256" key="7">
    <source>
        <dbReference type="ARBA" id="ARBA00023125"/>
    </source>
</evidence>
<evidence type="ECO:0000256" key="11">
    <source>
        <dbReference type="PROSITE-ProRule" id="PRU00509"/>
    </source>
</evidence>
<dbReference type="GO" id="GO:0005634">
    <property type="term" value="C:nucleus"/>
    <property type="evidence" value="ECO:0007669"/>
    <property type="project" value="UniProtKB-SubCell"/>
</dbReference>
<dbReference type="PANTHER" id="PTHR13419">
    <property type="entry name" value="ZINC FINGER-CONTAINING"/>
    <property type="match status" value="1"/>
</dbReference>
<comment type="caution">
    <text evidence="14">The sequence shown here is derived from an EMBL/GenBank/DDBJ whole genome shotgun (WGS) entry which is preliminary data.</text>
</comment>
<comment type="subcellular location">
    <subcellularLocation>
        <location evidence="2">Cytoplasm</location>
    </subcellularLocation>
    <subcellularLocation>
        <location evidence="1">Nucleus</location>
    </subcellularLocation>
</comment>
<dbReference type="GO" id="GO:0008327">
    <property type="term" value="F:methyl-CpG binding"/>
    <property type="evidence" value="ECO:0007669"/>
    <property type="project" value="TreeGrafter"/>
</dbReference>
<evidence type="ECO:0000259" key="13">
    <source>
        <dbReference type="PROSITE" id="PS51058"/>
    </source>
</evidence>
<dbReference type="Pfam" id="PF02008">
    <property type="entry name" value="zf-CXXC"/>
    <property type="match status" value="1"/>
</dbReference>
<feature type="region of interest" description="Disordered" evidence="12">
    <location>
        <begin position="513"/>
        <end position="588"/>
    </location>
</feature>
<keyword evidence="6" id="KW-0862">Zinc</keyword>
<evidence type="ECO:0000313" key="14">
    <source>
        <dbReference type="EMBL" id="KAK1788200.1"/>
    </source>
</evidence>
<feature type="compositionally biased region" description="Basic and acidic residues" evidence="12">
    <location>
        <begin position="119"/>
        <end position="149"/>
    </location>
</feature>
<sequence length="612" mass="65797">MAKRGTPTHPFKGLPDAAIRCRACFSSSVSEDLQLCPAPDRMPAPENEELPLLVNSRRLMERACGGLCMEAGQAWRRTAWTLGTLPSASVCLAPLSPPRPRPPPTHTPRGWTMSGGRPEGSRTPEAQDKDKDQEQRSCREDSPVVERRNRSGIISEPLSKSLKRSRTLSQYTAACPQTANGLSHNGQAKTQAGKVQPGQQQPAQQPQQPSTASALVPAKLDRTLEQVLEGQNGLLHFAQAAALLKRAGMEHMLLPGGMGMGVGVGAIGTEAGAGDLEGVSAADGVGGHTDFPYGVGGGFPFNPGLFIMTPAGVFLADSALHMAGLAEYPAQSELASAISSGKKKRKRCGLCPPCRRRINCEQCSSCRNRKTGHQICKFRKCEELKKKPSAALERPRWKARDLCSEAGFKRVAVAVSAPHGGCVAFLEVQIGRVKEGALDVIVNSTLDAVPTGDTKVPATRRRKLLSRARGVGQRGRGGRGYRASRGEERQGGCADLSWRENPGILSAPHRCRAPLIRSPSPSASPPPPPPPPLTNHPPSRLHPSRQRLPARPGGTGRLAKERCPVPQHGGRRHGYRRNRRLTDQEEVSERRRCARFSGAEWNAPRGAAQAVL</sequence>
<reference evidence="14" key="1">
    <citation type="submission" date="2023-03" db="EMBL/GenBank/DDBJ databases">
        <title>Electrophorus voltai genome.</title>
        <authorList>
            <person name="Bian C."/>
        </authorList>
    </citation>
    <scope>NUCLEOTIDE SEQUENCE</scope>
    <source>
        <strain evidence="14">CB-2022</strain>
        <tissue evidence="14">Muscle</tissue>
    </source>
</reference>
<evidence type="ECO:0000256" key="3">
    <source>
        <dbReference type="ARBA" id="ARBA00022490"/>
    </source>
</evidence>
<keyword evidence="5 11" id="KW-0863">Zinc-finger</keyword>
<feature type="domain" description="CXXC-type" evidence="13">
    <location>
        <begin position="341"/>
        <end position="382"/>
    </location>
</feature>
<dbReference type="EMBL" id="JAROKS010000023">
    <property type="protein sequence ID" value="KAK1788200.1"/>
    <property type="molecule type" value="Genomic_DNA"/>
</dbReference>
<evidence type="ECO:0000313" key="15">
    <source>
        <dbReference type="Proteomes" id="UP001239994"/>
    </source>
</evidence>
<feature type="region of interest" description="Disordered" evidence="12">
    <location>
        <begin position="449"/>
        <end position="499"/>
    </location>
</feature>
<evidence type="ECO:0000256" key="12">
    <source>
        <dbReference type="SAM" id="MobiDB-lite"/>
    </source>
</evidence>
<feature type="compositionally biased region" description="Polar residues" evidence="12">
    <location>
        <begin position="177"/>
        <end position="190"/>
    </location>
</feature>
<feature type="compositionally biased region" description="Pro residues" evidence="12">
    <location>
        <begin position="95"/>
        <end position="106"/>
    </location>
</feature>
<keyword evidence="8" id="KW-0539">Nucleus</keyword>
<dbReference type="InterPro" id="IPR040388">
    <property type="entry name" value="CXXC4/CXXC5"/>
</dbReference>
<accession>A0AAD8YW52</accession>
<evidence type="ECO:0000256" key="2">
    <source>
        <dbReference type="ARBA" id="ARBA00004496"/>
    </source>
</evidence>
<evidence type="ECO:0000256" key="6">
    <source>
        <dbReference type="ARBA" id="ARBA00022833"/>
    </source>
</evidence>
<evidence type="ECO:0000256" key="5">
    <source>
        <dbReference type="ARBA" id="ARBA00022771"/>
    </source>
</evidence>
<dbReference type="Proteomes" id="UP001239994">
    <property type="component" value="Unassembled WGS sequence"/>
</dbReference>
<evidence type="ECO:0000256" key="10">
    <source>
        <dbReference type="ARBA" id="ARBA00046659"/>
    </source>
</evidence>
<dbReference type="GO" id="GO:0005737">
    <property type="term" value="C:cytoplasm"/>
    <property type="evidence" value="ECO:0007669"/>
    <property type="project" value="UniProtKB-SubCell"/>
</dbReference>
<proteinExistence type="predicted"/>
<evidence type="ECO:0000256" key="1">
    <source>
        <dbReference type="ARBA" id="ARBA00004123"/>
    </source>
</evidence>
<feature type="compositionally biased region" description="Pro residues" evidence="12">
    <location>
        <begin position="522"/>
        <end position="535"/>
    </location>
</feature>
<dbReference type="AlphaFoldDB" id="A0AAD8YW52"/>